<accession>A0ABW1RP38</accession>
<keyword evidence="1" id="KW-0812">Transmembrane</keyword>
<keyword evidence="1" id="KW-1133">Transmembrane helix</keyword>
<comment type="caution">
    <text evidence="2">The sequence shown here is derived from an EMBL/GenBank/DDBJ whole genome shotgun (WGS) entry which is preliminary data.</text>
</comment>
<evidence type="ECO:0000313" key="3">
    <source>
        <dbReference type="Proteomes" id="UP001596288"/>
    </source>
</evidence>
<dbReference type="Proteomes" id="UP001596288">
    <property type="component" value="Unassembled WGS sequence"/>
</dbReference>
<protein>
    <submittedName>
        <fullName evidence="2">Zinc-ribbon domain-containing protein</fullName>
    </submittedName>
</protein>
<dbReference type="EMBL" id="JBHSSF010000020">
    <property type="protein sequence ID" value="MFC6176961.1"/>
    <property type="molecule type" value="Genomic_DNA"/>
</dbReference>
<dbReference type="RefSeq" id="WP_137610636.1">
    <property type="nucleotide sequence ID" value="NZ_BJDF01000003.1"/>
</dbReference>
<feature type="transmembrane region" description="Helical" evidence="1">
    <location>
        <begin position="58"/>
        <end position="75"/>
    </location>
</feature>
<gene>
    <name evidence="2" type="ORF">ACFQAV_08920</name>
</gene>
<evidence type="ECO:0000256" key="1">
    <source>
        <dbReference type="SAM" id="Phobius"/>
    </source>
</evidence>
<reference evidence="3" key="1">
    <citation type="journal article" date="2019" name="Int. J. Syst. Evol. Microbiol.">
        <title>The Global Catalogue of Microorganisms (GCM) 10K type strain sequencing project: providing services to taxonomists for standard genome sequencing and annotation.</title>
        <authorList>
            <consortium name="The Broad Institute Genomics Platform"/>
            <consortium name="The Broad Institute Genome Sequencing Center for Infectious Disease"/>
            <person name="Wu L."/>
            <person name="Ma J."/>
        </authorList>
    </citation>
    <scope>NUCLEOTIDE SEQUENCE [LARGE SCALE GENOMIC DNA]</scope>
    <source>
        <strain evidence="3">CCM 8927</strain>
    </source>
</reference>
<sequence>MKFCPKCGAKCKDDDHFCGTCGTKFNDEETFVKQESTQVTTEQPDSNRIRYTNGPLGFIRPEIFWPIAGIILYLISIYNGAGIVSGLVSGIIWGILVSVLRRPSGISEDKYSTITILVVVILICL</sequence>
<feature type="transmembrane region" description="Helical" evidence="1">
    <location>
        <begin position="81"/>
        <end position="100"/>
    </location>
</feature>
<keyword evidence="3" id="KW-1185">Reference proteome</keyword>
<keyword evidence="1" id="KW-0472">Membrane</keyword>
<evidence type="ECO:0000313" key="2">
    <source>
        <dbReference type="EMBL" id="MFC6176961.1"/>
    </source>
</evidence>
<organism evidence="2 3">
    <name type="scientific">Companilactobacillus huachuanensis</name>
    <dbReference type="NCBI Taxonomy" id="2559914"/>
    <lineage>
        <taxon>Bacteria</taxon>
        <taxon>Bacillati</taxon>
        <taxon>Bacillota</taxon>
        <taxon>Bacilli</taxon>
        <taxon>Lactobacillales</taxon>
        <taxon>Lactobacillaceae</taxon>
        <taxon>Companilactobacillus</taxon>
    </lineage>
</organism>
<proteinExistence type="predicted"/>
<name>A0ABW1RP38_9LACO</name>